<evidence type="ECO:0000256" key="2">
    <source>
        <dbReference type="ARBA" id="ARBA00023157"/>
    </source>
</evidence>
<dbReference type="KEGG" id="alus:STSP2_00262"/>
<dbReference type="InterPro" id="IPR013320">
    <property type="entry name" value="ConA-like_dom_sf"/>
</dbReference>
<sequence length="1128" mass="120977" precursor="true">MKRFSRSSFSKVLVAGFVMLFVFGSAVFAVDPANPPEFMRVEVERGGEVLTFNLDRYNMRGENFEVVLLDTDGVTQIPLDPGPVRTYRGWCEEEPDSYVEATLMVNGDLRYHVFKGAAYDWWYDPPYERDDTAGAVNNFTEIGGTPVQPAGTVYPGASFTLPAANLDDYYKTVYQMDFGTDVLVEYVDAANFSNLLSYVRKAENAVGHYNGLYVRDILAEAKLGKVVYRQSNAGVDRSSAQWGVDWWNANSYFEQLFPDADHHFITMVGSVGGGVAFVCDYGGIDWAGRSFNGWNGDYNWWHVGRHEVGHNMGAGDWDGGGREGATMMNGNNVGISRVSNASATRIMNCRRNKVSGGVDIRNIGAYGYPVPPYANLDMATALVGSSVALDVLGNDYDANNDQLAISDFQQESPNGGSVVFSAGTGPDGRDELIYTPPTNSVGEDKFTYSIVDESGRTAMGYVIMSVDLDDTIKGYYPLDEMSGTVADDVSIFDNNGSLVNGASFDADSVAGVFGGGLDLDGVDDHIEISSLNLNSNTVTITAWVKPNGSPTGWNGIVFNRSQNAAGLNFGTGGELRYHWDGTNWGWNSGLVPTVGQWNFVALVVEPDRATIYLSDGATVQSATNVNSHGVQSFGGTTYIGLDSNSGSRHFKGSVDDVRVYNYSMNADEIGSVIAGGQVECPSPLDGATNVGETYLSWVQAADVLGYDVYLGTDATAVAAAGTDSPEYRGQVTDAVFDVFELLETNTQYFWRVDTVTSEGVISGVIWEFTTGSALGMTGYWKLDDGDGTVADDSSGGNNDGTVSGAVWTQGVDGGALSFDGVNDAVRFGTGPSLSGKTDFSVSAWIKTSASKDQVIVQQRNGGFNGQYAVRVNYDGRVSFFVYGNMGYQFSFSSSETVNDGEWHHVAAVRDGDDGFIYIDGSLSGSGSGSVRDLNGGIGVGVGADIRDNNKHFQGVIDEVRIYDRALGGDAVHELFYELAEKTDAPVGLTATAGDGWINLDWENGAGYPTYTVYRSTTSGSGYEVIAPTAVLSMYSDGTVVNGIEYYYVVTATDSGGVESEFSNEVGAAAHTAGDVNADGFVDLSDLAMLSEYWLQDCSVVPCGEADTDDSGYVDFDDLSAIAVEWLNQ</sequence>
<organism evidence="5 6">
    <name type="scientific">Anaerohalosphaera lusitana</name>
    <dbReference type="NCBI Taxonomy" id="1936003"/>
    <lineage>
        <taxon>Bacteria</taxon>
        <taxon>Pseudomonadati</taxon>
        <taxon>Planctomycetota</taxon>
        <taxon>Phycisphaerae</taxon>
        <taxon>Sedimentisphaerales</taxon>
        <taxon>Anaerohalosphaeraceae</taxon>
        <taxon>Anaerohalosphaera</taxon>
    </lineage>
</organism>
<dbReference type="Gene3D" id="1.10.1330.10">
    <property type="entry name" value="Dockerin domain"/>
    <property type="match status" value="1"/>
</dbReference>
<dbReference type="InterPro" id="IPR036439">
    <property type="entry name" value="Dockerin_dom_sf"/>
</dbReference>
<evidence type="ECO:0000313" key="6">
    <source>
        <dbReference type="Proteomes" id="UP000189674"/>
    </source>
</evidence>
<dbReference type="EMBL" id="CP019791">
    <property type="protein sequence ID" value="AQT67121.1"/>
    <property type="molecule type" value="Genomic_DNA"/>
</dbReference>
<dbReference type="InterPro" id="IPR002105">
    <property type="entry name" value="Dockerin_1_rpt"/>
</dbReference>
<dbReference type="GO" id="GO:0000272">
    <property type="term" value="P:polysaccharide catabolic process"/>
    <property type="evidence" value="ECO:0007669"/>
    <property type="project" value="InterPro"/>
</dbReference>
<dbReference type="Pfam" id="PF13385">
    <property type="entry name" value="Laminin_G_3"/>
    <property type="match status" value="2"/>
</dbReference>
<dbReference type="InterPro" id="IPR006558">
    <property type="entry name" value="LamG-like"/>
</dbReference>
<dbReference type="CDD" id="cd00110">
    <property type="entry name" value="LamG"/>
    <property type="match status" value="1"/>
</dbReference>
<dbReference type="SUPFAM" id="SSF55486">
    <property type="entry name" value="Metalloproteases ('zincins'), catalytic domain"/>
    <property type="match status" value="1"/>
</dbReference>
<gene>
    <name evidence="5" type="primary">apu_2</name>
    <name evidence="5" type="ORF">STSP2_00262</name>
</gene>
<evidence type="ECO:0000313" key="5">
    <source>
        <dbReference type="EMBL" id="AQT67121.1"/>
    </source>
</evidence>
<dbReference type="InterPro" id="IPR013783">
    <property type="entry name" value="Ig-like_fold"/>
</dbReference>
<dbReference type="SUPFAM" id="SSF49265">
    <property type="entry name" value="Fibronectin type III"/>
    <property type="match status" value="1"/>
</dbReference>
<evidence type="ECO:0000256" key="1">
    <source>
        <dbReference type="ARBA" id="ARBA00022729"/>
    </source>
</evidence>
<dbReference type="PANTHER" id="PTHR42535:SF2">
    <property type="entry name" value="CHROMOSOME UNDETERMINED SCAFFOLD_146, WHOLE GENOME SHOTGUN SEQUENCE"/>
    <property type="match status" value="1"/>
</dbReference>
<dbReference type="AlphaFoldDB" id="A0A1U9NGQ5"/>
<dbReference type="PROSITE" id="PS00018">
    <property type="entry name" value="EF_HAND_1"/>
    <property type="match status" value="2"/>
</dbReference>
<dbReference type="STRING" id="1936003.STSP2_00262"/>
<dbReference type="PROSITE" id="PS51766">
    <property type="entry name" value="DOCKERIN"/>
    <property type="match status" value="1"/>
</dbReference>
<accession>A0A1U9NGQ5</accession>
<dbReference type="InterPro" id="IPR001791">
    <property type="entry name" value="Laminin_G"/>
</dbReference>
<dbReference type="GO" id="GO:0004553">
    <property type="term" value="F:hydrolase activity, hydrolyzing O-glycosyl compounds"/>
    <property type="evidence" value="ECO:0007669"/>
    <property type="project" value="InterPro"/>
</dbReference>
<dbReference type="Pfam" id="PF00404">
    <property type="entry name" value="Dockerin_1"/>
    <property type="match status" value="1"/>
</dbReference>
<dbReference type="SMART" id="SM00282">
    <property type="entry name" value="LamG"/>
    <property type="match status" value="1"/>
</dbReference>
<evidence type="ECO:0000259" key="4">
    <source>
        <dbReference type="PROSITE" id="PS51766"/>
    </source>
</evidence>
<dbReference type="Gene3D" id="2.60.120.200">
    <property type="match status" value="2"/>
</dbReference>
<keyword evidence="2" id="KW-1015">Disulfide bond</keyword>
<evidence type="ECO:0000259" key="3">
    <source>
        <dbReference type="PROSITE" id="PS50025"/>
    </source>
</evidence>
<feature type="domain" description="Laminin G" evidence="3">
    <location>
        <begin position="815"/>
        <end position="992"/>
    </location>
</feature>
<feature type="domain" description="Dockerin" evidence="4">
    <location>
        <begin position="1068"/>
        <end position="1128"/>
    </location>
</feature>
<protein>
    <submittedName>
        <fullName evidence="5">Alpha-amylase/pullulanase</fullName>
    </submittedName>
</protein>
<dbReference type="RefSeq" id="WP_169852891.1">
    <property type="nucleotide sequence ID" value="NZ_CP019791.1"/>
</dbReference>
<dbReference type="PROSITE" id="PS50025">
    <property type="entry name" value="LAM_G_DOMAIN"/>
    <property type="match status" value="1"/>
</dbReference>
<keyword evidence="6" id="KW-1185">Reference proteome</keyword>
<dbReference type="InterPro" id="IPR018247">
    <property type="entry name" value="EF_Hand_1_Ca_BS"/>
</dbReference>
<dbReference type="Gene3D" id="2.60.40.10">
    <property type="entry name" value="Immunoglobulins"/>
    <property type="match status" value="2"/>
</dbReference>
<dbReference type="Gene3D" id="2.60.40.3440">
    <property type="match status" value="1"/>
</dbReference>
<dbReference type="InterPro" id="IPR036116">
    <property type="entry name" value="FN3_sf"/>
</dbReference>
<dbReference type="SUPFAM" id="SSF63446">
    <property type="entry name" value="Type I dockerin domain"/>
    <property type="match status" value="1"/>
</dbReference>
<keyword evidence="1" id="KW-0732">Signal</keyword>
<dbReference type="SMART" id="SM00560">
    <property type="entry name" value="LamGL"/>
    <property type="match status" value="2"/>
</dbReference>
<dbReference type="PANTHER" id="PTHR42535">
    <property type="entry name" value="OOKINETE PROTEIN, PUTATIVE-RELATED"/>
    <property type="match status" value="1"/>
</dbReference>
<dbReference type="Proteomes" id="UP000189674">
    <property type="component" value="Chromosome"/>
</dbReference>
<name>A0A1U9NGQ5_9BACT</name>
<dbReference type="SUPFAM" id="SSF49899">
    <property type="entry name" value="Concanavalin A-like lectins/glucanases"/>
    <property type="match status" value="2"/>
</dbReference>
<proteinExistence type="predicted"/>
<dbReference type="Pfam" id="PF17963">
    <property type="entry name" value="Big_9"/>
    <property type="match status" value="1"/>
</dbReference>
<reference evidence="6" key="1">
    <citation type="submission" date="2017-02" db="EMBL/GenBank/DDBJ databases">
        <title>Comparative genomics and description of representatives of a novel lineage of planctomycetes thriving in anoxic sediments.</title>
        <authorList>
            <person name="Spring S."/>
            <person name="Bunk B."/>
            <person name="Sproer C."/>
        </authorList>
    </citation>
    <scope>NUCLEOTIDE SEQUENCE [LARGE SCALE GENOMIC DNA]</scope>
    <source>
        <strain evidence="6">ST-NAGAB-D1</strain>
    </source>
</reference>
<dbReference type="InterPro" id="IPR016134">
    <property type="entry name" value="Dockerin_dom"/>
</dbReference>